<dbReference type="InterPro" id="IPR050904">
    <property type="entry name" value="Adhesion/Biosynth-related"/>
</dbReference>
<sequence length="179" mass="18802">MKKLVIVLVCVSVSFLSFTGKDKKEVTTTQDQNIVQVAAGNENFSTLVAAVKAGGLVDVLSGTNEFTVFAPTNAAFDKLPEGTVASLLLPENKDALTDILMYHVVAGEYKAAAVVKAIKDNGGKFSVNTVKGEKITLMMDGANVVIKDAKGGKSVIIMTDVDASNGVIHAVESVLMPKE</sequence>
<evidence type="ECO:0000313" key="2">
    <source>
        <dbReference type="EMBL" id="MFC4632335.1"/>
    </source>
</evidence>
<dbReference type="Gene3D" id="2.30.180.10">
    <property type="entry name" value="FAS1 domain"/>
    <property type="match status" value="1"/>
</dbReference>
<organism evidence="2 3">
    <name type="scientific">Dokdonia ponticola</name>
    <dbReference type="NCBI Taxonomy" id="2041041"/>
    <lineage>
        <taxon>Bacteria</taxon>
        <taxon>Pseudomonadati</taxon>
        <taxon>Bacteroidota</taxon>
        <taxon>Flavobacteriia</taxon>
        <taxon>Flavobacteriales</taxon>
        <taxon>Flavobacteriaceae</taxon>
        <taxon>Dokdonia</taxon>
    </lineage>
</organism>
<dbReference type="PANTHER" id="PTHR10900">
    <property type="entry name" value="PERIOSTIN-RELATED"/>
    <property type="match status" value="1"/>
</dbReference>
<dbReference type="PROSITE" id="PS50213">
    <property type="entry name" value="FAS1"/>
    <property type="match status" value="1"/>
</dbReference>
<dbReference type="SUPFAM" id="SSF82153">
    <property type="entry name" value="FAS1 domain"/>
    <property type="match status" value="1"/>
</dbReference>
<dbReference type="PANTHER" id="PTHR10900:SF77">
    <property type="entry name" value="FI19380P1"/>
    <property type="match status" value="1"/>
</dbReference>
<dbReference type="RefSeq" id="WP_379976522.1">
    <property type="nucleotide sequence ID" value="NZ_JBHSFV010000001.1"/>
</dbReference>
<name>A0ABV9HSD0_9FLAO</name>
<protein>
    <submittedName>
        <fullName evidence="2">Fasciclin domain-containing protein</fullName>
    </submittedName>
</protein>
<evidence type="ECO:0000313" key="3">
    <source>
        <dbReference type="Proteomes" id="UP001596043"/>
    </source>
</evidence>
<dbReference type="InterPro" id="IPR036378">
    <property type="entry name" value="FAS1_dom_sf"/>
</dbReference>
<proteinExistence type="predicted"/>
<feature type="domain" description="FAS1" evidence="1">
    <location>
        <begin position="31"/>
        <end position="175"/>
    </location>
</feature>
<reference evidence="3" key="1">
    <citation type="journal article" date="2019" name="Int. J. Syst. Evol. Microbiol.">
        <title>The Global Catalogue of Microorganisms (GCM) 10K type strain sequencing project: providing services to taxonomists for standard genome sequencing and annotation.</title>
        <authorList>
            <consortium name="The Broad Institute Genomics Platform"/>
            <consortium name="The Broad Institute Genome Sequencing Center for Infectious Disease"/>
            <person name="Wu L."/>
            <person name="Ma J."/>
        </authorList>
    </citation>
    <scope>NUCLEOTIDE SEQUENCE [LARGE SCALE GENOMIC DNA]</scope>
    <source>
        <strain evidence="3">YJ-61-S</strain>
    </source>
</reference>
<dbReference type="InterPro" id="IPR000782">
    <property type="entry name" value="FAS1_domain"/>
</dbReference>
<accession>A0ABV9HSD0</accession>
<comment type="caution">
    <text evidence="2">The sequence shown here is derived from an EMBL/GenBank/DDBJ whole genome shotgun (WGS) entry which is preliminary data.</text>
</comment>
<evidence type="ECO:0000259" key="1">
    <source>
        <dbReference type="PROSITE" id="PS50213"/>
    </source>
</evidence>
<dbReference type="SMART" id="SM00554">
    <property type="entry name" value="FAS1"/>
    <property type="match status" value="1"/>
</dbReference>
<gene>
    <name evidence="2" type="ORF">ACFO3O_00335</name>
</gene>
<dbReference type="Proteomes" id="UP001596043">
    <property type="component" value="Unassembled WGS sequence"/>
</dbReference>
<dbReference type="EMBL" id="JBHSFV010000001">
    <property type="protein sequence ID" value="MFC4632335.1"/>
    <property type="molecule type" value="Genomic_DNA"/>
</dbReference>
<dbReference type="Pfam" id="PF02469">
    <property type="entry name" value="Fasciclin"/>
    <property type="match status" value="1"/>
</dbReference>
<keyword evidence="3" id="KW-1185">Reference proteome</keyword>